<dbReference type="Proteomes" id="UP000509302">
    <property type="component" value="Chromosome"/>
</dbReference>
<protein>
    <submittedName>
        <fullName evidence="2">Uncharacterized protein</fullName>
    </submittedName>
</protein>
<dbReference type="AlphaFoldDB" id="A0A7H9AU82"/>
<gene>
    <name evidence="2" type="ORF">HYG79_17310</name>
</gene>
<keyword evidence="3" id="KW-1185">Reference proteome</keyword>
<feature type="transmembrane region" description="Helical" evidence="1">
    <location>
        <begin position="115"/>
        <end position="137"/>
    </location>
</feature>
<dbReference type="KEGG" id="cagg:HYG79_17310"/>
<feature type="transmembrane region" description="Helical" evidence="1">
    <location>
        <begin position="12"/>
        <end position="33"/>
    </location>
</feature>
<feature type="transmembrane region" description="Helical" evidence="1">
    <location>
        <begin position="45"/>
        <end position="62"/>
    </location>
</feature>
<keyword evidence="1" id="KW-0812">Transmembrane</keyword>
<organism evidence="2 3">
    <name type="scientific">Costertonia aggregata</name>
    <dbReference type="NCBI Taxonomy" id="343403"/>
    <lineage>
        <taxon>Bacteria</taxon>
        <taxon>Pseudomonadati</taxon>
        <taxon>Bacteroidota</taxon>
        <taxon>Flavobacteriia</taxon>
        <taxon>Flavobacteriales</taxon>
        <taxon>Flavobacteriaceae</taxon>
        <taxon>Costertonia</taxon>
    </lineage>
</organism>
<feature type="transmembrane region" description="Helical" evidence="1">
    <location>
        <begin position="82"/>
        <end position="103"/>
    </location>
</feature>
<keyword evidence="1" id="KW-0472">Membrane</keyword>
<name>A0A7H9AU82_9FLAO</name>
<reference evidence="2 3" key="1">
    <citation type="journal article" date="2006" name="Int. J. Syst. Evol. Microbiol.">
        <title>Costertonia aggregata gen. nov., sp. nov., a mesophilic marine bacterium of the family Flavobacteriaceae, isolated from a mature biofilm.</title>
        <authorList>
            <person name="Kwon K.K."/>
            <person name="Lee Y.K."/>
            <person name="Lee H.K."/>
        </authorList>
    </citation>
    <scope>NUCLEOTIDE SEQUENCE [LARGE SCALE GENOMIC DNA]</scope>
    <source>
        <strain evidence="2 3">KCCM 42265</strain>
    </source>
</reference>
<evidence type="ECO:0000313" key="3">
    <source>
        <dbReference type="Proteomes" id="UP000509302"/>
    </source>
</evidence>
<evidence type="ECO:0000256" key="1">
    <source>
        <dbReference type="SAM" id="Phobius"/>
    </source>
</evidence>
<accession>A0A7H9AU82</accession>
<proteinExistence type="predicted"/>
<dbReference type="RefSeq" id="WP_179243316.1">
    <property type="nucleotide sequence ID" value="NZ_CP058595.1"/>
</dbReference>
<sequence>MKLMLRIFSWKVTLLISVITLISLCILGFYGIYTDKFYFFKLDNYIFPILTIVHFIYLYAVWFKITENEYPDVPMRNLEYSLYLIFLVYLYKTVDSVLVVTSYHDFENFVLPSTFVPLGNTTVGLYVVLLFVTLLTFGHRRKSVGPYDFSSFNENMDSWQ</sequence>
<evidence type="ECO:0000313" key="2">
    <source>
        <dbReference type="EMBL" id="QLG47038.1"/>
    </source>
</evidence>
<dbReference type="EMBL" id="CP058595">
    <property type="protein sequence ID" value="QLG47038.1"/>
    <property type="molecule type" value="Genomic_DNA"/>
</dbReference>
<keyword evidence="1" id="KW-1133">Transmembrane helix</keyword>